<name>A0AB39UBV0_9BIFI</name>
<feature type="domain" description="TIR" evidence="1">
    <location>
        <begin position="197"/>
        <end position="337"/>
    </location>
</feature>
<proteinExistence type="predicted"/>
<dbReference type="GO" id="GO:0007165">
    <property type="term" value="P:signal transduction"/>
    <property type="evidence" value="ECO:0007669"/>
    <property type="project" value="InterPro"/>
</dbReference>
<keyword evidence="2" id="KW-0675">Receptor</keyword>
<accession>A0AB39UBV0</accession>
<evidence type="ECO:0000259" key="1">
    <source>
        <dbReference type="PROSITE" id="PS50104"/>
    </source>
</evidence>
<evidence type="ECO:0000313" key="2">
    <source>
        <dbReference type="EMBL" id="XDS46471.1"/>
    </source>
</evidence>
<evidence type="ECO:0000313" key="3">
    <source>
        <dbReference type="EMBL" id="XDS48748.1"/>
    </source>
</evidence>
<dbReference type="InterPro" id="IPR000157">
    <property type="entry name" value="TIR_dom"/>
</dbReference>
<dbReference type="PROSITE" id="PS50104">
    <property type="entry name" value="TIR"/>
    <property type="match status" value="1"/>
</dbReference>
<dbReference type="RefSeq" id="WP_369340947.1">
    <property type="nucleotide sequence ID" value="NZ_CP129675.1"/>
</dbReference>
<dbReference type="KEGG" id="bfk:QN062_06075"/>
<evidence type="ECO:0000313" key="4">
    <source>
        <dbReference type="EMBL" id="XDS49975.1"/>
    </source>
</evidence>
<dbReference type="Pfam" id="PF13676">
    <property type="entry name" value="TIR_2"/>
    <property type="match status" value="1"/>
</dbReference>
<protein>
    <submittedName>
        <fullName evidence="2">Toll/interleukin-1 receptor domain-containing protein</fullName>
    </submittedName>
</protein>
<organism evidence="2">
    <name type="scientific">Bifidobacterium fermentum</name>
    <dbReference type="NCBI Taxonomy" id="3059035"/>
    <lineage>
        <taxon>Bacteria</taxon>
        <taxon>Bacillati</taxon>
        <taxon>Actinomycetota</taxon>
        <taxon>Actinomycetes</taxon>
        <taxon>Bifidobacteriales</taxon>
        <taxon>Bifidobacteriaceae</taxon>
        <taxon>Bifidobacterium</taxon>
    </lineage>
</organism>
<dbReference type="InterPro" id="IPR035897">
    <property type="entry name" value="Toll_tir_struct_dom_sf"/>
</dbReference>
<sequence>MTTFVRMLTSSTILLPFQLCDLISKLHSMIERQGPVLLITVVHYNRGILAVRDLDVCIRMNNGSFIVSIVYQVQVLQVDRRNWLDQFQKAIADELTELGIHKSVTVSVGEGLVTTGAPSLVLVFGGTTTKNDPSMKAELQSALANGLLVVPVVDNVALFTNQIPEEVSEFNGFEWSGSNPARQLARMVLEQLNIEERDRRVFISHRRTDGLAAAEQLHDQLTHRKFKPFIDRFSIEPGEEVQEKIADVLEDFAFLLLLETPDAHASEWVYDEVDYALAHVMGILIVQWPGKPEQVPGSAGLPRLVLEPTDIIRDSHGYDVFTRSAIEKITYEVEAAHARAIVRRRNILLRGVQDSAKDQGASCVPLKDWALDITGSNGKHSIVCVTPRLPTCGDLQHLDETREQIDASASAQLIHTARHLSELKRKHLEWVAGERRLEVVSENAIGGKW</sequence>
<dbReference type="EMBL" id="CP129683">
    <property type="protein sequence ID" value="XDS49975.1"/>
    <property type="molecule type" value="Genomic_DNA"/>
</dbReference>
<reference evidence="2" key="1">
    <citation type="submission" date="2023-07" db="EMBL/GenBank/DDBJ databases">
        <title>Bifidobacterium aquikefiriaerophilum sp. nov. and Bifidobacterium eccum sp. nov., isolated from water kefir.</title>
        <authorList>
            <person name="Breselge S."/>
            <person name="Bellassi P."/>
            <person name="Barcenilla C."/>
            <person name="Alvarez-Ordonez A."/>
            <person name="Morelli L."/>
            <person name="Cotter P.D."/>
        </authorList>
    </citation>
    <scope>NUCLEOTIDE SEQUENCE</scope>
    <source>
        <strain evidence="4">WK012_4_13</strain>
        <strain evidence="3">WK013_4_14</strain>
        <strain evidence="2">WK048_4_13</strain>
    </source>
</reference>
<dbReference type="EMBL" id="CP129675">
    <property type="protein sequence ID" value="XDS46471.1"/>
    <property type="molecule type" value="Genomic_DNA"/>
</dbReference>
<dbReference type="AlphaFoldDB" id="A0AB39UBV0"/>
<dbReference type="EMBL" id="CP129682">
    <property type="protein sequence ID" value="XDS48748.1"/>
    <property type="molecule type" value="Genomic_DNA"/>
</dbReference>
<dbReference type="Gene3D" id="3.40.50.10140">
    <property type="entry name" value="Toll/interleukin-1 receptor homology (TIR) domain"/>
    <property type="match status" value="1"/>
</dbReference>
<gene>
    <name evidence="4" type="ORF">QN062_06075</name>
    <name evidence="3" type="ORF">QN216_00270</name>
    <name evidence="2" type="ORF">QN217_10175</name>
</gene>
<dbReference type="SUPFAM" id="SSF52200">
    <property type="entry name" value="Toll/Interleukin receptor TIR domain"/>
    <property type="match status" value="1"/>
</dbReference>